<dbReference type="InterPro" id="IPR011990">
    <property type="entry name" value="TPR-like_helical_dom_sf"/>
</dbReference>
<dbReference type="Pfam" id="PF13431">
    <property type="entry name" value="TPR_17"/>
    <property type="match status" value="1"/>
</dbReference>
<dbReference type="EMBL" id="JABTTQ020001566">
    <property type="protein sequence ID" value="KAK6130655.1"/>
    <property type="molecule type" value="Genomic_DNA"/>
</dbReference>
<organism evidence="6 7">
    <name type="scientific">Rehmannia glutinosa</name>
    <name type="common">Chinese foxglove</name>
    <dbReference type="NCBI Taxonomy" id="99300"/>
    <lineage>
        <taxon>Eukaryota</taxon>
        <taxon>Viridiplantae</taxon>
        <taxon>Streptophyta</taxon>
        <taxon>Embryophyta</taxon>
        <taxon>Tracheophyta</taxon>
        <taxon>Spermatophyta</taxon>
        <taxon>Magnoliopsida</taxon>
        <taxon>eudicotyledons</taxon>
        <taxon>Gunneridae</taxon>
        <taxon>Pentapetalae</taxon>
        <taxon>asterids</taxon>
        <taxon>lamiids</taxon>
        <taxon>Lamiales</taxon>
        <taxon>Orobanchaceae</taxon>
        <taxon>Rehmannieae</taxon>
        <taxon>Rehmannia</taxon>
    </lineage>
</organism>
<evidence type="ECO:0000256" key="3">
    <source>
        <dbReference type="PROSITE-ProRule" id="PRU00339"/>
    </source>
</evidence>
<accession>A0ABR0V683</accession>
<protein>
    <recommendedName>
        <fullName evidence="5">Thioredoxin domain-containing protein</fullName>
    </recommendedName>
</protein>
<gene>
    <name evidence="6" type="ORF">DH2020_035630</name>
</gene>
<dbReference type="PANTHER" id="PTHR46050">
    <property type="entry name" value="TPR REPEAT-CONTAINING THIOREDOXIN"/>
    <property type="match status" value="1"/>
</dbReference>
<evidence type="ECO:0000313" key="7">
    <source>
        <dbReference type="Proteomes" id="UP001318860"/>
    </source>
</evidence>
<dbReference type="CDD" id="cd02947">
    <property type="entry name" value="TRX_family"/>
    <property type="match status" value="1"/>
</dbReference>
<dbReference type="InterPro" id="IPR044534">
    <property type="entry name" value="TTL1-4"/>
</dbReference>
<keyword evidence="2 3" id="KW-0802">TPR repeat</keyword>
<dbReference type="Gene3D" id="3.40.30.10">
    <property type="entry name" value="Glutaredoxin"/>
    <property type="match status" value="1"/>
</dbReference>
<comment type="caution">
    <text evidence="6">The sequence shown here is derived from an EMBL/GenBank/DDBJ whole genome shotgun (WGS) entry which is preliminary data.</text>
</comment>
<dbReference type="PANTHER" id="PTHR46050:SF18">
    <property type="entry name" value="TETRATRICOPEPTIDE REPEAT (TPR)-LIKE SUPERFAMILY PROTEIN"/>
    <property type="match status" value="1"/>
</dbReference>
<dbReference type="PROSITE" id="PS50005">
    <property type="entry name" value="TPR"/>
    <property type="match status" value="1"/>
</dbReference>
<dbReference type="Proteomes" id="UP001318860">
    <property type="component" value="Unassembled WGS sequence"/>
</dbReference>
<keyword evidence="1" id="KW-0677">Repeat</keyword>
<dbReference type="SUPFAM" id="SSF52833">
    <property type="entry name" value="Thioredoxin-like"/>
    <property type="match status" value="1"/>
</dbReference>
<dbReference type="InterPro" id="IPR036249">
    <property type="entry name" value="Thioredoxin-like_sf"/>
</dbReference>
<dbReference type="InterPro" id="IPR013105">
    <property type="entry name" value="TPR_2"/>
</dbReference>
<name>A0ABR0V683_REHGL</name>
<dbReference type="Pfam" id="PF07719">
    <property type="entry name" value="TPR_2"/>
    <property type="match status" value="1"/>
</dbReference>
<dbReference type="InterPro" id="IPR013766">
    <property type="entry name" value="Thioredoxin_domain"/>
</dbReference>
<reference evidence="6 7" key="1">
    <citation type="journal article" date="2021" name="Comput. Struct. Biotechnol. J.">
        <title>De novo genome assembly of the potent medicinal plant Rehmannia glutinosa using nanopore technology.</title>
        <authorList>
            <person name="Ma L."/>
            <person name="Dong C."/>
            <person name="Song C."/>
            <person name="Wang X."/>
            <person name="Zheng X."/>
            <person name="Niu Y."/>
            <person name="Chen S."/>
            <person name="Feng W."/>
        </authorList>
    </citation>
    <scope>NUCLEOTIDE SEQUENCE [LARGE SCALE GENOMIC DNA]</scope>
    <source>
        <strain evidence="6">DH-2019</strain>
    </source>
</reference>
<dbReference type="Gene3D" id="1.25.40.10">
    <property type="entry name" value="Tetratricopeptide repeat domain"/>
    <property type="match status" value="1"/>
</dbReference>
<dbReference type="SUPFAM" id="SSF48452">
    <property type="entry name" value="TPR-like"/>
    <property type="match status" value="2"/>
</dbReference>
<feature type="domain" description="Thioredoxin" evidence="5">
    <location>
        <begin position="410"/>
        <end position="482"/>
    </location>
</feature>
<keyword evidence="7" id="KW-1185">Reference proteome</keyword>
<evidence type="ECO:0000256" key="2">
    <source>
        <dbReference type="ARBA" id="ARBA00022803"/>
    </source>
</evidence>
<evidence type="ECO:0000259" key="5">
    <source>
        <dbReference type="Pfam" id="PF00085"/>
    </source>
</evidence>
<evidence type="ECO:0000313" key="6">
    <source>
        <dbReference type="EMBL" id="KAK6130655.1"/>
    </source>
</evidence>
<dbReference type="InterPro" id="IPR019734">
    <property type="entry name" value="TPR_rpt"/>
</dbReference>
<feature type="compositionally biased region" description="Low complexity" evidence="4">
    <location>
        <begin position="1"/>
        <end position="17"/>
    </location>
</feature>
<sequence>MLLGHLGNLKQQQQGKGKSSKADPKCGNVNKNPPQLGNILHNPINPINRFNADAVKSLGNEKYKQGKYEEAVALYDRRFLSIRTRRATTATRAGVDWIRPVRGGRFAVQEAIRIDSSYHNAHFRIANLYLRLGVVEEAVIHYRCSGRKAGPEDDARAKNIKNCLDRCIEAQNHGDWRKLLDESQIAVSLGADAAPQREALMKLHRHQEAYTVLQNAPHFSTELYAEFLGSTATAGLLQVRALVYMANGRFEEAVSAVEQALRLDSGNNSMKLTAERIRSVALARLNGNRLFKGSRFSEALIAYNKGLEIDPYNSVLLCNRAACRSKLGQYEKAVEDCTAALLLEKWEAAIEDYEVLMQETPGDEEVNAALLEAKIQLNKLQNGHNMDTDTISNLSSVSSNKHFTYFTTTPGLSVVLFCSKMCSKKMLQLLEEVCLKFPSVNFLKVDVEDNPNIAKSEGVKVIPTFRVYRNGLQVKEIGDNVDKLESCVKLYCS</sequence>
<evidence type="ECO:0000256" key="4">
    <source>
        <dbReference type="SAM" id="MobiDB-lite"/>
    </source>
</evidence>
<feature type="region of interest" description="Disordered" evidence="4">
    <location>
        <begin position="1"/>
        <end position="35"/>
    </location>
</feature>
<feature type="repeat" description="TPR" evidence="3">
    <location>
        <begin position="234"/>
        <end position="267"/>
    </location>
</feature>
<proteinExistence type="predicted"/>
<evidence type="ECO:0000256" key="1">
    <source>
        <dbReference type="ARBA" id="ARBA00022737"/>
    </source>
</evidence>
<dbReference type="SMART" id="SM00028">
    <property type="entry name" value="TPR"/>
    <property type="match status" value="5"/>
</dbReference>
<dbReference type="Pfam" id="PF00085">
    <property type="entry name" value="Thioredoxin"/>
    <property type="match status" value="1"/>
</dbReference>